<dbReference type="EMBL" id="JH687909">
    <property type="protein sequence ID" value="EJD35011.1"/>
    <property type="molecule type" value="Genomic_DNA"/>
</dbReference>
<dbReference type="Proteomes" id="UP000006514">
    <property type="component" value="Unassembled WGS sequence"/>
</dbReference>
<dbReference type="AlphaFoldDB" id="J0WQV7"/>
<sequence>MPQSGPLHVQRRGSALSRPMSIPLGAQRSAAQIVHCNSVLLWEPMPVGSAIPGDRTGSVRDESELRRVARSAWATGISPGIRTVAASRTEVLCTRRLDLHPARASVHAKDALPEQASTTSAAVNPTDQALVASSTKPDPPPTPPFSLPPPPVIKMVAIGGDVRRSPRFMSPPLNIDTNGVPRRGSEAEGEQAKPKDDEIFVHLGESENAPTSSTTESGEAPLLLQRPEPQTHAQEPAGNTSLTKSPMQSVPGTPRYAPPGTAQVPELLQLMKGTLARLGWAFDTLHTQSSRAASLVARRQTQIQSLRRRMRAQDKRQESRIGEVKHLVQDVLKDQARPDVDIDAAQLRSERDRFAAEKRVVAEHRLVALQDGLAQAETLRIRTAGARSSARLRRSATRTRRFSAASTSTTIAEKDVAPLREDASARREGLRAHAAVLMSSGTLDAKPTSRTRDTGSRTRHVLPAEPEDLAHGLDLTSRLSASTCECPDALTLPLLHAMHSGECR</sequence>
<feature type="compositionally biased region" description="Polar residues" evidence="1">
    <location>
        <begin position="115"/>
        <end position="125"/>
    </location>
</feature>
<evidence type="ECO:0000313" key="2">
    <source>
        <dbReference type="EMBL" id="EJD35011.1"/>
    </source>
</evidence>
<feature type="compositionally biased region" description="Pro residues" evidence="1">
    <location>
        <begin position="137"/>
        <end position="151"/>
    </location>
</feature>
<gene>
    <name evidence="2" type="ORF">AURDEDRAFT_130852</name>
</gene>
<name>J0WQV7_AURST</name>
<feature type="region of interest" description="Disordered" evidence="1">
    <location>
        <begin position="229"/>
        <end position="261"/>
    </location>
</feature>
<feature type="region of interest" description="Disordered" evidence="1">
    <location>
        <begin position="106"/>
        <end position="125"/>
    </location>
</feature>
<feature type="region of interest" description="Disordered" evidence="1">
    <location>
        <begin position="390"/>
        <end position="423"/>
    </location>
</feature>
<evidence type="ECO:0000256" key="1">
    <source>
        <dbReference type="SAM" id="MobiDB-lite"/>
    </source>
</evidence>
<dbReference type="InParanoid" id="J0WQV7"/>
<keyword evidence="3" id="KW-1185">Reference proteome</keyword>
<protein>
    <submittedName>
        <fullName evidence="2">Uncharacterized protein</fullName>
    </submittedName>
</protein>
<feature type="compositionally biased region" description="Basic residues" evidence="1">
    <location>
        <begin position="390"/>
        <end position="401"/>
    </location>
</feature>
<feature type="compositionally biased region" description="Basic and acidic residues" evidence="1">
    <location>
        <begin position="412"/>
        <end position="423"/>
    </location>
</feature>
<feature type="region of interest" description="Disordered" evidence="1">
    <location>
        <begin position="441"/>
        <end position="460"/>
    </location>
</feature>
<proteinExistence type="predicted"/>
<organism evidence="2 3">
    <name type="scientific">Auricularia subglabra (strain TFB-10046 / SS5)</name>
    <name type="common">White-rot fungus</name>
    <name type="synonym">Auricularia delicata (strain TFB10046)</name>
    <dbReference type="NCBI Taxonomy" id="717982"/>
    <lineage>
        <taxon>Eukaryota</taxon>
        <taxon>Fungi</taxon>
        <taxon>Dikarya</taxon>
        <taxon>Basidiomycota</taxon>
        <taxon>Agaricomycotina</taxon>
        <taxon>Agaricomycetes</taxon>
        <taxon>Auriculariales</taxon>
        <taxon>Auriculariaceae</taxon>
        <taxon>Auricularia</taxon>
    </lineage>
</organism>
<accession>J0WQV7</accession>
<feature type="region of interest" description="Disordered" evidence="1">
    <location>
        <begin position="130"/>
        <end position="151"/>
    </location>
</feature>
<evidence type="ECO:0000313" key="3">
    <source>
        <dbReference type="Proteomes" id="UP000006514"/>
    </source>
</evidence>
<reference evidence="3" key="1">
    <citation type="journal article" date="2012" name="Science">
        <title>The Paleozoic origin of enzymatic lignin decomposition reconstructed from 31 fungal genomes.</title>
        <authorList>
            <person name="Floudas D."/>
            <person name="Binder M."/>
            <person name="Riley R."/>
            <person name="Barry K."/>
            <person name="Blanchette R.A."/>
            <person name="Henrissat B."/>
            <person name="Martinez A.T."/>
            <person name="Otillar R."/>
            <person name="Spatafora J.W."/>
            <person name="Yadav J.S."/>
            <person name="Aerts A."/>
            <person name="Benoit I."/>
            <person name="Boyd A."/>
            <person name="Carlson A."/>
            <person name="Copeland A."/>
            <person name="Coutinho P.M."/>
            <person name="de Vries R.P."/>
            <person name="Ferreira P."/>
            <person name="Findley K."/>
            <person name="Foster B."/>
            <person name="Gaskell J."/>
            <person name="Glotzer D."/>
            <person name="Gorecki P."/>
            <person name="Heitman J."/>
            <person name="Hesse C."/>
            <person name="Hori C."/>
            <person name="Igarashi K."/>
            <person name="Jurgens J.A."/>
            <person name="Kallen N."/>
            <person name="Kersten P."/>
            <person name="Kohler A."/>
            <person name="Kuees U."/>
            <person name="Kumar T.K.A."/>
            <person name="Kuo A."/>
            <person name="LaButti K."/>
            <person name="Larrondo L.F."/>
            <person name="Lindquist E."/>
            <person name="Ling A."/>
            <person name="Lombard V."/>
            <person name="Lucas S."/>
            <person name="Lundell T."/>
            <person name="Martin R."/>
            <person name="McLaughlin D.J."/>
            <person name="Morgenstern I."/>
            <person name="Morin E."/>
            <person name="Murat C."/>
            <person name="Nagy L.G."/>
            <person name="Nolan M."/>
            <person name="Ohm R.A."/>
            <person name="Patyshakuliyeva A."/>
            <person name="Rokas A."/>
            <person name="Ruiz-Duenas F.J."/>
            <person name="Sabat G."/>
            <person name="Salamov A."/>
            <person name="Samejima M."/>
            <person name="Schmutz J."/>
            <person name="Slot J.C."/>
            <person name="St John F."/>
            <person name="Stenlid J."/>
            <person name="Sun H."/>
            <person name="Sun S."/>
            <person name="Syed K."/>
            <person name="Tsang A."/>
            <person name="Wiebenga A."/>
            <person name="Young D."/>
            <person name="Pisabarro A."/>
            <person name="Eastwood D.C."/>
            <person name="Martin F."/>
            <person name="Cullen D."/>
            <person name="Grigoriev I.V."/>
            <person name="Hibbett D.S."/>
        </authorList>
    </citation>
    <scope>NUCLEOTIDE SEQUENCE [LARGE SCALE GENOMIC DNA]</scope>
    <source>
        <strain evidence="3">TFB10046</strain>
    </source>
</reference>
<feature type="compositionally biased region" description="Polar residues" evidence="1">
    <location>
        <begin position="231"/>
        <end position="251"/>
    </location>
</feature>
<feature type="compositionally biased region" description="Basic and acidic residues" evidence="1">
    <location>
        <begin position="183"/>
        <end position="196"/>
    </location>
</feature>
<dbReference type="KEGG" id="adl:AURDEDRAFT_130852"/>
<feature type="region of interest" description="Disordered" evidence="1">
    <location>
        <begin position="163"/>
        <end position="196"/>
    </location>
</feature>